<gene>
    <name evidence="2" type="ORF">B0T24DRAFT_671747</name>
</gene>
<evidence type="ECO:0000313" key="3">
    <source>
        <dbReference type="Proteomes" id="UP001287356"/>
    </source>
</evidence>
<feature type="region of interest" description="Disordered" evidence="1">
    <location>
        <begin position="1"/>
        <end position="39"/>
    </location>
</feature>
<dbReference type="EMBL" id="JAULSN010000014">
    <property type="protein sequence ID" value="KAK3360844.1"/>
    <property type="molecule type" value="Genomic_DNA"/>
</dbReference>
<name>A0AAE0JS19_9PEZI</name>
<protein>
    <submittedName>
        <fullName evidence="2">Uncharacterized protein</fullName>
    </submittedName>
</protein>
<comment type="caution">
    <text evidence="2">The sequence shown here is derived from an EMBL/GenBank/DDBJ whole genome shotgun (WGS) entry which is preliminary data.</text>
</comment>
<sequence length="242" mass="26734">MPDDVELPSGADNQSGRLRRTTGPTIHQRHTREVDEGHGEWRESGLAIEEMLTDRVCRLVFGRQPEEAHHVAQHDDGSVQTARIVVEARLHVLVAEGFRPHNSEAKHSVVLANSGDMAVQAATWLGESLNIHFADSGGGHRPTITRGEAGCSGVQQGGVWANQNNTIGLGVKLSSAPYNASTQEYARRCWPKQPGFLGTEKPCKDKASLLAMLPGIEFDDTWDKDDEDSLQRESRLMFHRLR</sequence>
<evidence type="ECO:0000313" key="2">
    <source>
        <dbReference type="EMBL" id="KAK3360844.1"/>
    </source>
</evidence>
<accession>A0AAE0JS19</accession>
<keyword evidence="3" id="KW-1185">Reference proteome</keyword>
<organism evidence="2 3">
    <name type="scientific">Lasiosphaeria ovina</name>
    <dbReference type="NCBI Taxonomy" id="92902"/>
    <lineage>
        <taxon>Eukaryota</taxon>
        <taxon>Fungi</taxon>
        <taxon>Dikarya</taxon>
        <taxon>Ascomycota</taxon>
        <taxon>Pezizomycotina</taxon>
        <taxon>Sordariomycetes</taxon>
        <taxon>Sordariomycetidae</taxon>
        <taxon>Sordariales</taxon>
        <taxon>Lasiosphaeriaceae</taxon>
        <taxon>Lasiosphaeria</taxon>
    </lineage>
</organism>
<proteinExistence type="predicted"/>
<reference evidence="2" key="2">
    <citation type="submission" date="2023-06" db="EMBL/GenBank/DDBJ databases">
        <authorList>
            <consortium name="Lawrence Berkeley National Laboratory"/>
            <person name="Haridas S."/>
            <person name="Hensen N."/>
            <person name="Bonometti L."/>
            <person name="Westerberg I."/>
            <person name="Brannstrom I.O."/>
            <person name="Guillou S."/>
            <person name="Cros-Aarteil S."/>
            <person name="Calhoun S."/>
            <person name="Kuo A."/>
            <person name="Mondo S."/>
            <person name="Pangilinan J."/>
            <person name="Riley R."/>
            <person name="Labutti K."/>
            <person name="Andreopoulos B."/>
            <person name="Lipzen A."/>
            <person name="Chen C."/>
            <person name="Yanf M."/>
            <person name="Daum C."/>
            <person name="Ng V."/>
            <person name="Clum A."/>
            <person name="Steindorff A."/>
            <person name="Ohm R."/>
            <person name="Martin F."/>
            <person name="Silar P."/>
            <person name="Natvig D."/>
            <person name="Lalanne C."/>
            <person name="Gautier V."/>
            <person name="Ament-Velasquez S.L."/>
            <person name="Kruys A."/>
            <person name="Hutchinson M.I."/>
            <person name="Powell A.J."/>
            <person name="Barry K."/>
            <person name="Miller A.N."/>
            <person name="Grigoriev I.V."/>
            <person name="Debuchy R."/>
            <person name="Gladieux P."/>
            <person name="Thoren M.H."/>
            <person name="Johannesson H."/>
        </authorList>
    </citation>
    <scope>NUCLEOTIDE SEQUENCE</scope>
    <source>
        <strain evidence="2">CBS 958.72</strain>
    </source>
</reference>
<evidence type="ECO:0000256" key="1">
    <source>
        <dbReference type="SAM" id="MobiDB-lite"/>
    </source>
</evidence>
<dbReference type="Proteomes" id="UP001287356">
    <property type="component" value="Unassembled WGS sequence"/>
</dbReference>
<dbReference type="AlphaFoldDB" id="A0AAE0JS19"/>
<reference evidence="2" key="1">
    <citation type="journal article" date="2023" name="Mol. Phylogenet. Evol.">
        <title>Genome-scale phylogeny and comparative genomics of the fungal order Sordariales.</title>
        <authorList>
            <person name="Hensen N."/>
            <person name="Bonometti L."/>
            <person name="Westerberg I."/>
            <person name="Brannstrom I.O."/>
            <person name="Guillou S."/>
            <person name="Cros-Aarteil S."/>
            <person name="Calhoun S."/>
            <person name="Haridas S."/>
            <person name="Kuo A."/>
            <person name="Mondo S."/>
            <person name="Pangilinan J."/>
            <person name="Riley R."/>
            <person name="LaButti K."/>
            <person name="Andreopoulos B."/>
            <person name="Lipzen A."/>
            <person name="Chen C."/>
            <person name="Yan M."/>
            <person name="Daum C."/>
            <person name="Ng V."/>
            <person name="Clum A."/>
            <person name="Steindorff A."/>
            <person name="Ohm R.A."/>
            <person name="Martin F."/>
            <person name="Silar P."/>
            <person name="Natvig D.O."/>
            <person name="Lalanne C."/>
            <person name="Gautier V."/>
            <person name="Ament-Velasquez S.L."/>
            <person name="Kruys A."/>
            <person name="Hutchinson M.I."/>
            <person name="Powell A.J."/>
            <person name="Barry K."/>
            <person name="Miller A.N."/>
            <person name="Grigoriev I.V."/>
            <person name="Debuchy R."/>
            <person name="Gladieux P."/>
            <person name="Hiltunen Thoren M."/>
            <person name="Johannesson H."/>
        </authorList>
    </citation>
    <scope>NUCLEOTIDE SEQUENCE</scope>
    <source>
        <strain evidence="2">CBS 958.72</strain>
    </source>
</reference>